<feature type="region of interest" description="Disordered" evidence="3">
    <location>
        <begin position="255"/>
        <end position="300"/>
    </location>
</feature>
<feature type="compositionally biased region" description="Basic and acidic residues" evidence="3">
    <location>
        <begin position="278"/>
        <end position="291"/>
    </location>
</feature>
<dbReference type="Proteomes" id="UP000829720">
    <property type="component" value="Unassembled WGS sequence"/>
</dbReference>
<proteinExistence type="inferred from homology"/>
<dbReference type="PANTHER" id="PTHR15919:SF1">
    <property type="entry name" value="DAPPER HOMOLOG 3"/>
    <property type="match status" value="1"/>
</dbReference>
<feature type="compositionally biased region" description="Low complexity" evidence="3">
    <location>
        <begin position="334"/>
        <end position="359"/>
    </location>
</feature>
<keyword evidence="2" id="KW-0175">Coiled coil</keyword>
<comment type="similarity">
    <text evidence="1">Belongs to the dapper family.</text>
</comment>
<evidence type="ECO:0000256" key="2">
    <source>
        <dbReference type="ARBA" id="ARBA00023054"/>
    </source>
</evidence>
<evidence type="ECO:0000256" key="3">
    <source>
        <dbReference type="SAM" id="MobiDB-lite"/>
    </source>
</evidence>
<dbReference type="InterPro" id="IPR024843">
    <property type="entry name" value="Dapper"/>
</dbReference>
<protein>
    <recommendedName>
        <fullName evidence="6">Dapper homolog 3</fullName>
    </recommendedName>
</protein>
<dbReference type="PANTHER" id="PTHR15919">
    <property type="entry name" value="DAPPER-RELATED"/>
    <property type="match status" value="1"/>
</dbReference>
<dbReference type="GO" id="GO:0005737">
    <property type="term" value="C:cytoplasm"/>
    <property type="evidence" value="ECO:0007669"/>
    <property type="project" value="TreeGrafter"/>
</dbReference>
<organism evidence="4 5">
    <name type="scientific">Albula goreensis</name>
    <dbReference type="NCBI Taxonomy" id="1534307"/>
    <lineage>
        <taxon>Eukaryota</taxon>
        <taxon>Metazoa</taxon>
        <taxon>Chordata</taxon>
        <taxon>Craniata</taxon>
        <taxon>Vertebrata</taxon>
        <taxon>Euteleostomi</taxon>
        <taxon>Actinopterygii</taxon>
        <taxon>Neopterygii</taxon>
        <taxon>Teleostei</taxon>
        <taxon>Albuliformes</taxon>
        <taxon>Albulidae</taxon>
        <taxon>Albula</taxon>
    </lineage>
</organism>
<feature type="region of interest" description="Disordered" evidence="3">
    <location>
        <begin position="320"/>
        <end position="604"/>
    </location>
</feature>
<feature type="compositionally biased region" description="Basic and acidic residues" evidence="3">
    <location>
        <begin position="452"/>
        <end position="465"/>
    </location>
</feature>
<accession>A0A8T3DBV1</accession>
<comment type="caution">
    <text evidence="4">The sequence shown here is derived from an EMBL/GenBank/DDBJ whole genome shotgun (WGS) entry which is preliminary data.</text>
</comment>
<dbReference type="AlphaFoldDB" id="A0A8T3DBV1"/>
<feature type="compositionally biased region" description="Low complexity" evidence="3">
    <location>
        <begin position="565"/>
        <end position="591"/>
    </location>
</feature>
<dbReference type="Pfam" id="PF15268">
    <property type="entry name" value="Dapper"/>
    <property type="match status" value="2"/>
</dbReference>
<dbReference type="EMBL" id="JAERUA010000011">
    <property type="protein sequence ID" value="KAI1893756.1"/>
    <property type="molecule type" value="Genomic_DNA"/>
</dbReference>
<dbReference type="GO" id="GO:0090090">
    <property type="term" value="P:negative regulation of canonical Wnt signaling pathway"/>
    <property type="evidence" value="ECO:0007669"/>
    <property type="project" value="TreeGrafter"/>
</dbReference>
<dbReference type="OrthoDB" id="9886203at2759"/>
<feature type="compositionally biased region" description="Polar residues" evidence="3">
    <location>
        <begin position="440"/>
        <end position="451"/>
    </location>
</feature>
<evidence type="ECO:0000313" key="5">
    <source>
        <dbReference type="Proteomes" id="UP000829720"/>
    </source>
</evidence>
<reference evidence="4" key="1">
    <citation type="submission" date="2021-01" db="EMBL/GenBank/DDBJ databases">
        <authorList>
            <person name="Zahm M."/>
            <person name="Roques C."/>
            <person name="Cabau C."/>
            <person name="Klopp C."/>
            <person name="Donnadieu C."/>
            <person name="Jouanno E."/>
            <person name="Lampietro C."/>
            <person name="Louis A."/>
            <person name="Herpin A."/>
            <person name="Echchiki A."/>
            <person name="Berthelot C."/>
            <person name="Parey E."/>
            <person name="Roest-Crollius H."/>
            <person name="Braasch I."/>
            <person name="Postlethwait J."/>
            <person name="Bobe J."/>
            <person name="Montfort J."/>
            <person name="Bouchez O."/>
            <person name="Begum T."/>
            <person name="Mejri S."/>
            <person name="Adams A."/>
            <person name="Chen W.-J."/>
            <person name="Guiguen Y."/>
        </authorList>
    </citation>
    <scope>NUCLEOTIDE SEQUENCE</scope>
    <source>
        <tissue evidence="4">Blood</tissue>
    </source>
</reference>
<feature type="region of interest" description="Disordered" evidence="3">
    <location>
        <begin position="200"/>
        <end position="228"/>
    </location>
</feature>
<keyword evidence="5" id="KW-1185">Reference proteome</keyword>
<evidence type="ECO:0000256" key="1">
    <source>
        <dbReference type="ARBA" id="ARBA00010807"/>
    </source>
</evidence>
<gene>
    <name evidence="4" type="ORF">AGOR_G00126950</name>
</gene>
<name>A0A8T3DBV1_9TELE</name>
<sequence>MHRAFSFPMTVERSRNKERLEASLAGLCELELLKQRQECLVLSALSLGDTVPGHPAWGDLQPPLSAPTCPSRMQDDLTLRRQLNSLQCAPWGLMAALAQLVGDMRVDTDSVCPEPQGDMGDSRSSSGFYELGEGLGLLGVSDPPAYEELSPGCAGEPRTAYAGERPKSVGEIFMTKHEGLLEPSPRAKVPRSFSAPYPSLEGIAEGTGEEEPCSWGSGYPSPRPEEGPTVEDFQEALRVESYILGLIQRRILPLRPGKPRTTLGPDASRGVARQSSLCRKEAPFVPERRDPPLNLPAPEGPQAWVYHSLEEERAGGAAEDCLPLRYSLPRPAGPASLDPSSSEPDSPQRIPDSPRSPSPSDRDRDQLVSAHYIPAQPCRGAPHLRGPTHRPSAPAKPPQRTPYSPERGAVRPRGAAPRKCRGSGEESPAPRKAGRRAGRSQSENSLLGQRGNTERKYNTVERDGGRGQPRPRRPQPGSLGYRRWRSTQELSQDEGEPPGGDQQASRRPRKPRPPPPPYPYSYTQQGPVHAYRHGNCPEQPAPCRPEDVYAMPVPGESESSLSEADSPGSSSLSTDSDESGGLVWPQQLPPQLATPPTAPGGHAQPKAFVKIKASHALKKKILRFRTGSLKVMTTV</sequence>
<evidence type="ECO:0000313" key="4">
    <source>
        <dbReference type="EMBL" id="KAI1893756.1"/>
    </source>
</evidence>
<evidence type="ECO:0008006" key="6">
    <source>
        <dbReference type="Google" id="ProtNLM"/>
    </source>
</evidence>